<dbReference type="GO" id="GO:0033615">
    <property type="term" value="P:mitochondrial proton-transporting ATP synthase complex assembly"/>
    <property type="evidence" value="ECO:0007669"/>
    <property type="project" value="InterPro"/>
</dbReference>
<organism evidence="1 2">
    <name type="scientific">Arxiozyma heterogenica</name>
    <dbReference type="NCBI Taxonomy" id="278026"/>
    <lineage>
        <taxon>Eukaryota</taxon>
        <taxon>Fungi</taxon>
        <taxon>Dikarya</taxon>
        <taxon>Ascomycota</taxon>
        <taxon>Saccharomycotina</taxon>
        <taxon>Saccharomycetes</taxon>
        <taxon>Saccharomycetales</taxon>
        <taxon>Saccharomycetaceae</taxon>
        <taxon>Arxiozyma</taxon>
    </lineage>
</organism>
<reference evidence="2" key="1">
    <citation type="submission" date="2023-07" db="EMBL/GenBank/DDBJ databases">
        <title>A draft genome of Kazachstania heterogenica Y-27499.</title>
        <authorList>
            <person name="Donic C."/>
            <person name="Kralova J.S."/>
            <person name="Fidel L."/>
            <person name="Ben-Dor S."/>
            <person name="Jung S."/>
        </authorList>
    </citation>
    <scope>NUCLEOTIDE SEQUENCE [LARGE SCALE GENOMIC DNA]</scope>
    <source>
        <strain evidence="2">Y27499</strain>
    </source>
</reference>
<dbReference type="PANTHER" id="PTHR28015:SF1">
    <property type="entry name" value="ATP SYNTHASE ASSEMBLY FACTOR FMC1, MITOCHONDRIAL"/>
    <property type="match status" value="1"/>
</dbReference>
<dbReference type="Proteomes" id="UP001306508">
    <property type="component" value="Unassembled WGS sequence"/>
</dbReference>
<evidence type="ECO:0000313" key="1">
    <source>
        <dbReference type="EMBL" id="KAK5780839.1"/>
    </source>
</evidence>
<dbReference type="Pfam" id="PF13233">
    <property type="entry name" value="Complex1_LYR_2"/>
    <property type="match status" value="1"/>
</dbReference>
<protein>
    <submittedName>
        <fullName evidence="1">Uncharacterized protein</fullName>
    </submittedName>
</protein>
<dbReference type="PANTHER" id="PTHR28015">
    <property type="entry name" value="ATP SYNTHASE ASSEMBLY FACTOR FMC1, MITOCHONDRIAL"/>
    <property type="match status" value="1"/>
</dbReference>
<comment type="caution">
    <text evidence="1">The sequence shown here is derived from an EMBL/GenBank/DDBJ whole genome shotgun (WGS) entry which is preliminary data.</text>
</comment>
<name>A0AAN7ZST7_9SACH</name>
<dbReference type="GO" id="GO:0005759">
    <property type="term" value="C:mitochondrial matrix"/>
    <property type="evidence" value="ECO:0007669"/>
    <property type="project" value="TreeGrafter"/>
</dbReference>
<gene>
    <name evidence="1" type="ORF">RI543_001965</name>
</gene>
<dbReference type="InterPro" id="IPR039196">
    <property type="entry name" value="Fmc1"/>
</dbReference>
<proteinExistence type="predicted"/>
<dbReference type="AlphaFoldDB" id="A0AAN7ZST7"/>
<accession>A0AAN7ZST7</accession>
<keyword evidence="2" id="KW-1185">Reference proteome</keyword>
<sequence>MSSTVIQEYRYILRLLLLNKRLSLSELRNVRKYYIATKKYQNPVICNNMLHSVRIFLSNETEYRRLMDLYNPLNQLTKRERISKTANHVGLKVPE</sequence>
<evidence type="ECO:0000313" key="2">
    <source>
        <dbReference type="Proteomes" id="UP001306508"/>
    </source>
</evidence>
<dbReference type="EMBL" id="JAWIZZ010000040">
    <property type="protein sequence ID" value="KAK5780839.1"/>
    <property type="molecule type" value="Genomic_DNA"/>
</dbReference>